<keyword evidence="2" id="KW-0732">Signal</keyword>
<dbReference type="AlphaFoldDB" id="A0A3G9G617"/>
<dbReference type="EMBL" id="AP018827">
    <property type="protein sequence ID" value="BBF80444.1"/>
    <property type="molecule type" value="Genomic_DNA"/>
</dbReference>
<reference evidence="4" key="1">
    <citation type="journal article" date="2017" name="Biotechnol. Biofuels">
        <title>Evaluation of environmental bacterial communities as a factor affecting the growth of duckweed Lemna minor.</title>
        <authorList>
            <person name="Ishizawa H."/>
            <person name="Kuroda M."/>
            <person name="Morikawa M."/>
            <person name="Ike M."/>
        </authorList>
    </citation>
    <scope>NUCLEOTIDE SEQUENCE [LARGE SCALE GENOMIC DNA]</scope>
    <source>
        <strain evidence="4">M6</strain>
    </source>
</reference>
<name>A0A3G9G617_9CAUL</name>
<dbReference type="InterPro" id="IPR011990">
    <property type="entry name" value="TPR-like_helical_dom_sf"/>
</dbReference>
<dbReference type="Gene3D" id="1.25.40.10">
    <property type="entry name" value="Tetratricopeptide repeat domain"/>
    <property type="match status" value="1"/>
</dbReference>
<protein>
    <submittedName>
        <fullName evidence="3">TPR repeat containing exported protein</fullName>
    </submittedName>
</protein>
<evidence type="ECO:0000256" key="2">
    <source>
        <dbReference type="SAM" id="SignalP"/>
    </source>
</evidence>
<dbReference type="OrthoDB" id="7185608at2"/>
<feature type="coiled-coil region" evidence="1">
    <location>
        <begin position="122"/>
        <end position="149"/>
    </location>
</feature>
<reference evidence="4" key="2">
    <citation type="journal article" date="2017" name="Plant Physiol. Biochem.">
        <title>Differential oxidative and antioxidative response of duckweed Lemna minor toward plant growth promoting/inhibiting bacteria.</title>
        <authorList>
            <person name="Ishizawa H."/>
            <person name="Kuroda M."/>
            <person name="Morikawa M."/>
            <person name="Ike M."/>
        </authorList>
    </citation>
    <scope>NUCLEOTIDE SEQUENCE [LARGE SCALE GENOMIC DNA]</scope>
    <source>
        <strain evidence="4">M6</strain>
    </source>
</reference>
<evidence type="ECO:0000313" key="4">
    <source>
        <dbReference type="Proteomes" id="UP000278756"/>
    </source>
</evidence>
<organism evidence="3 4">
    <name type="scientific">Asticcacaulis excentricus</name>
    <dbReference type="NCBI Taxonomy" id="78587"/>
    <lineage>
        <taxon>Bacteria</taxon>
        <taxon>Pseudomonadati</taxon>
        <taxon>Pseudomonadota</taxon>
        <taxon>Alphaproteobacteria</taxon>
        <taxon>Caulobacterales</taxon>
        <taxon>Caulobacteraceae</taxon>
        <taxon>Asticcacaulis</taxon>
    </lineage>
</organism>
<gene>
    <name evidence="3" type="ORF">EM6_1028</name>
</gene>
<dbReference type="Gene3D" id="1.10.287.1490">
    <property type="match status" value="1"/>
</dbReference>
<dbReference type="RefSeq" id="WP_126420800.1">
    <property type="nucleotide sequence ID" value="NZ_AP018827.1"/>
</dbReference>
<accession>A0A3G9G617</accession>
<evidence type="ECO:0000256" key="1">
    <source>
        <dbReference type="SAM" id="Coils"/>
    </source>
</evidence>
<keyword evidence="1" id="KW-0175">Coiled coil</keyword>
<evidence type="ECO:0000313" key="3">
    <source>
        <dbReference type="EMBL" id="BBF80444.1"/>
    </source>
</evidence>
<feature type="coiled-coil region" evidence="1">
    <location>
        <begin position="50"/>
        <end position="77"/>
    </location>
</feature>
<proteinExistence type="predicted"/>
<dbReference type="Proteomes" id="UP000278756">
    <property type="component" value="Chromosome 1"/>
</dbReference>
<sequence length="302" mass="32162">MTRQSLKATLSALTIAVATAASLSAVAPTPAHAQLFSIDQDEADDKSPPVEWDKKRLERLDRNVRKLERAISNYEGKTGKNAGPPALIEPDPEVVALQATVEILSRKVDDQAQQITRLTGQIEEAGFAARQANEKIAGLEARIGTLVQRLDLAEAHLKDIDAALAGPPPPPPTTGTAEGDFNQAYDLLTNGKMDDAERAFTEFTTKWASAPQTPEAWFRLGQIRTVKGDVSGSVAAYATSLKGWPKTSWAPEATVKLATALAQTDAPKSCVAIAEFNKRYASAASAAIKSQAKALATKGKCS</sequence>
<feature type="chain" id="PRO_5018288458" evidence="2">
    <location>
        <begin position="34"/>
        <end position="302"/>
    </location>
</feature>
<feature type="signal peptide" evidence="2">
    <location>
        <begin position="1"/>
        <end position="33"/>
    </location>
</feature>
<dbReference type="Pfam" id="PF13432">
    <property type="entry name" value="TPR_16"/>
    <property type="match status" value="1"/>
</dbReference>
<dbReference type="SUPFAM" id="SSF48452">
    <property type="entry name" value="TPR-like"/>
    <property type="match status" value="1"/>
</dbReference>